<dbReference type="EC" id="3.4.24.-" evidence="11"/>
<keyword evidence="10 11" id="KW-0472">Membrane</keyword>
<dbReference type="InterPro" id="IPR004387">
    <property type="entry name" value="Pept_M50_Zn"/>
</dbReference>
<keyword evidence="9 11" id="KW-0482">Metalloprotease</keyword>
<dbReference type="PANTHER" id="PTHR42837:SF2">
    <property type="entry name" value="MEMBRANE METALLOPROTEASE ARASP2, CHLOROPLASTIC-RELATED"/>
    <property type="match status" value="1"/>
</dbReference>
<dbReference type="GO" id="GO:0016020">
    <property type="term" value="C:membrane"/>
    <property type="evidence" value="ECO:0007669"/>
    <property type="project" value="UniProtKB-SubCell"/>
</dbReference>
<dbReference type="InterPro" id="IPR036034">
    <property type="entry name" value="PDZ_sf"/>
</dbReference>
<dbReference type="SMART" id="SM00228">
    <property type="entry name" value="PDZ"/>
    <property type="match status" value="1"/>
</dbReference>
<feature type="domain" description="PDZ" evidence="12">
    <location>
        <begin position="115"/>
        <end position="190"/>
    </location>
</feature>
<evidence type="ECO:0000256" key="4">
    <source>
        <dbReference type="ARBA" id="ARBA00022670"/>
    </source>
</evidence>
<evidence type="ECO:0000256" key="9">
    <source>
        <dbReference type="ARBA" id="ARBA00023049"/>
    </source>
</evidence>
<dbReference type="Pfam" id="PF17820">
    <property type="entry name" value="PDZ_6"/>
    <property type="match status" value="1"/>
</dbReference>
<dbReference type="AlphaFoldDB" id="A0A4Q7P0N5"/>
<sequence>MDLVLNIIYSLLIIGLVILVHEFGHFIIAKKNGVHVVEFFVGMGPNICSFVKNGTRYSLKWIPFGGACVMLGNADGLPDEEIEKEIQDDDRAYNNKSVWARISITVAGPIFNFLLALLIAIVLNALGGVDLPVLSQVEEGYPGEAAGLQAGDEIVKVDGHRITFYRDLTLYMNLDMTPGKEIPIVYERDGKQYETSLTPQWDEELQRYRIGIVSNGYTKLGVWGTIKYGFSEVGYNMSLVFKSLGMLFSGQAGLNDLSGPVGIANMVGDVVEQSKPGGFYLIFLNLLNFTMFISANLGVMNLLPIPAIDGGKLVFLLIEAVRGKPVAKEKEGLVHVVGFVLLMILMVVVLFNDIRKLFI</sequence>
<keyword evidence="6 11" id="KW-0378">Hydrolase</keyword>
<dbReference type="Gene3D" id="2.30.42.10">
    <property type="match status" value="1"/>
</dbReference>
<keyword evidence="8 11" id="KW-1133">Transmembrane helix</keyword>
<evidence type="ECO:0000256" key="10">
    <source>
        <dbReference type="ARBA" id="ARBA00023136"/>
    </source>
</evidence>
<evidence type="ECO:0000256" key="8">
    <source>
        <dbReference type="ARBA" id="ARBA00022989"/>
    </source>
</evidence>
<dbReference type="CDD" id="cd23081">
    <property type="entry name" value="cpPDZ_EcRseP-like"/>
    <property type="match status" value="1"/>
</dbReference>
<name>A0A4Q7P0N5_9FIRM</name>
<evidence type="ECO:0000313" key="14">
    <source>
        <dbReference type="Proteomes" id="UP000292927"/>
    </source>
</evidence>
<feature type="transmembrane region" description="Helical" evidence="11">
    <location>
        <begin position="98"/>
        <end position="126"/>
    </location>
</feature>
<dbReference type="GO" id="GO:0006508">
    <property type="term" value="P:proteolysis"/>
    <property type="evidence" value="ECO:0007669"/>
    <property type="project" value="UniProtKB-KW"/>
</dbReference>
<dbReference type="GO" id="GO:0004222">
    <property type="term" value="F:metalloendopeptidase activity"/>
    <property type="evidence" value="ECO:0007669"/>
    <property type="project" value="InterPro"/>
</dbReference>
<evidence type="ECO:0000256" key="5">
    <source>
        <dbReference type="ARBA" id="ARBA00022692"/>
    </source>
</evidence>
<dbReference type="RefSeq" id="WP_243647604.1">
    <property type="nucleotide sequence ID" value="NZ_SGXF01000007.1"/>
</dbReference>
<dbReference type="EMBL" id="SGXF01000007">
    <property type="protein sequence ID" value="RZS92848.1"/>
    <property type="molecule type" value="Genomic_DNA"/>
</dbReference>
<feature type="transmembrane region" description="Helical" evidence="11">
    <location>
        <begin position="7"/>
        <end position="28"/>
    </location>
</feature>
<keyword evidence="7 11" id="KW-0862">Zinc</keyword>
<feature type="transmembrane region" description="Helical" evidence="11">
    <location>
        <begin position="332"/>
        <end position="351"/>
    </location>
</feature>
<comment type="caution">
    <text evidence="13">The sequence shown here is derived from an EMBL/GenBank/DDBJ whole genome shotgun (WGS) entry which is preliminary data.</text>
</comment>
<dbReference type="NCBIfam" id="TIGR00054">
    <property type="entry name" value="RIP metalloprotease RseP"/>
    <property type="match status" value="1"/>
</dbReference>
<dbReference type="InterPro" id="IPR001478">
    <property type="entry name" value="PDZ"/>
</dbReference>
<accession>A0A4Q7P0N5</accession>
<gene>
    <name evidence="13" type="ORF">EV209_2924</name>
</gene>
<dbReference type="InterPro" id="IPR041489">
    <property type="entry name" value="PDZ_6"/>
</dbReference>
<dbReference type="SUPFAM" id="SSF50156">
    <property type="entry name" value="PDZ domain-like"/>
    <property type="match status" value="1"/>
</dbReference>
<evidence type="ECO:0000313" key="13">
    <source>
        <dbReference type="EMBL" id="RZS92848.1"/>
    </source>
</evidence>
<evidence type="ECO:0000256" key="6">
    <source>
        <dbReference type="ARBA" id="ARBA00022801"/>
    </source>
</evidence>
<protein>
    <recommendedName>
        <fullName evidence="11">Zinc metalloprotease</fullName>
        <ecNumber evidence="11">3.4.24.-</ecNumber>
    </recommendedName>
</protein>
<dbReference type="CDD" id="cd06163">
    <property type="entry name" value="S2P-M50_PDZ_RseP-like"/>
    <property type="match status" value="1"/>
</dbReference>
<keyword evidence="5 11" id="KW-0812">Transmembrane</keyword>
<evidence type="ECO:0000256" key="1">
    <source>
        <dbReference type="ARBA" id="ARBA00001947"/>
    </source>
</evidence>
<comment type="subcellular location">
    <subcellularLocation>
        <location evidence="2">Membrane</location>
        <topology evidence="2">Multi-pass membrane protein</topology>
    </subcellularLocation>
</comment>
<organism evidence="13 14">
    <name type="scientific">Cuneatibacter caecimuris</name>
    <dbReference type="NCBI Taxonomy" id="1796618"/>
    <lineage>
        <taxon>Bacteria</taxon>
        <taxon>Bacillati</taxon>
        <taxon>Bacillota</taxon>
        <taxon>Clostridia</taxon>
        <taxon>Lachnospirales</taxon>
        <taxon>Lachnospiraceae</taxon>
        <taxon>Cuneatibacter</taxon>
    </lineage>
</organism>
<proteinExistence type="inferred from homology"/>
<keyword evidence="11" id="KW-0479">Metal-binding</keyword>
<evidence type="ECO:0000256" key="7">
    <source>
        <dbReference type="ARBA" id="ARBA00022833"/>
    </source>
</evidence>
<dbReference type="GO" id="GO:0046872">
    <property type="term" value="F:metal ion binding"/>
    <property type="evidence" value="ECO:0007669"/>
    <property type="project" value="UniProtKB-KW"/>
</dbReference>
<keyword evidence="4 13" id="KW-0645">Protease</keyword>
<evidence type="ECO:0000256" key="2">
    <source>
        <dbReference type="ARBA" id="ARBA00004141"/>
    </source>
</evidence>
<evidence type="ECO:0000256" key="3">
    <source>
        <dbReference type="ARBA" id="ARBA00007931"/>
    </source>
</evidence>
<keyword evidence="14" id="KW-1185">Reference proteome</keyword>
<evidence type="ECO:0000256" key="11">
    <source>
        <dbReference type="RuleBase" id="RU362031"/>
    </source>
</evidence>
<dbReference type="Pfam" id="PF02163">
    <property type="entry name" value="Peptidase_M50"/>
    <property type="match status" value="1"/>
</dbReference>
<evidence type="ECO:0000259" key="12">
    <source>
        <dbReference type="SMART" id="SM00228"/>
    </source>
</evidence>
<reference evidence="13 14" key="1">
    <citation type="submission" date="2019-02" db="EMBL/GenBank/DDBJ databases">
        <title>Genomic Encyclopedia of Type Strains, Phase IV (KMG-IV): sequencing the most valuable type-strain genomes for metagenomic binning, comparative biology and taxonomic classification.</title>
        <authorList>
            <person name="Goeker M."/>
        </authorList>
    </citation>
    <scope>NUCLEOTIDE SEQUENCE [LARGE SCALE GENOMIC DNA]</scope>
    <source>
        <strain evidence="13 14">DSM 29486</strain>
    </source>
</reference>
<comment type="similarity">
    <text evidence="3 11">Belongs to the peptidase M50B family.</text>
</comment>
<feature type="transmembrane region" description="Helical" evidence="11">
    <location>
        <begin position="279"/>
        <end position="303"/>
    </location>
</feature>
<dbReference type="Proteomes" id="UP000292927">
    <property type="component" value="Unassembled WGS sequence"/>
</dbReference>
<comment type="cofactor">
    <cofactor evidence="1 11">
        <name>Zn(2+)</name>
        <dbReference type="ChEBI" id="CHEBI:29105"/>
    </cofactor>
</comment>
<dbReference type="InterPro" id="IPR008915">
    <property type="entry name" value="Peptidase_M50"/>
</dbReference>
<dbReference type="PANTHER" id="PTHR42837">
    <property type="entry name" value="REGULATOR OF SIGMA-E PROTEASE RSEP"/>
    <property type="match status" value="1"/>
</dbReference>